<dbReference type="Proteomes" id="UP000505377">
    <property type="component" value="Chromosome"/>
</dbReference>
<dbReference type="InterPro" id="IPR032466">
    <property type="entry name" value="Metal_Hydrolase"/>
</dbReference>
<name>A0A6M6JBD4_9PSEU</name>
<evidence type="ECO:0000313" key="2">
    <source>
        <dbReference type="EMBL" id="QJY45214.1"/>
    </source>
</evidence>
<evidence type="ECO:0000313" key="3">
    <source>
        <dbReference type="Proteomes" id="UP000505377"/>
    </source>
</evidence>
<accession>A0A6M6JBD4</accession>
<dbReference type="Gene3D" id="3.20.20.140">
    <property type="entry name" value="Metal-dependent hydrolases"/>
    <property type="match status" value="1"/>
</dbReference>
<dbReference type="EMBL" id="CP053564">
    <property type="protein sequence ID" value="QJY45214.1"/>
    <property type="molecule type" value="Genomic_DNA"/>
</dbReference>
<organism evidence="2 3">
    <name type="scientific">Pseudonocardia broussonetiae</name>
    <dbReference type="NCBI Taxonomy" id="2736640"/>
    <lineage>
        <taxon>Bacteria</taxon>
        <taxon>Bacillati</taxon>
        <taxon>Actinomycetota</taxon>
        <taxon>Actinomycetes</taxon>
        <taxon>Pseudonocardiales</taxon>
        <taxon>Pseudonocardiaceae</taxon>
        <taxon>Pseudonocardia</taxon>
    </lineage>
</organism>
<protein>
    <submittedName>
        <fullName evidence="2">Amidohydrolase family protein</fullName>
    </submittedName>
</protein>
<evidence type="ECO:0000259" key="1">
    <source>
        <dbReference type="Pfam" id="PF04909"/>
    </source>
</evidence>
<dbReference type="PANTHER" id="PTHR42889:SF1">
    <property type="entry name" value="BLR3681 PROTEIN"/>
    <property type="match status" value="1"/>
</dbReference>
<dbReference type="SUPFAM" id="SSF51556">
    <property type="entry name" value="Metallo-dependent hydrolases"/>
    <property type="match status" value="1"/>
</dbReference>
<reference evidence="2 3" key="1">
    <citation type="submission" date="2020-05" db="EMBL/GenBank/DDBJ databases">
        <authorList>
            <person name="Mo P."/>
        </authorList>
    </citation>
    <scope>NUCLEOTIDE SEQUENCE [LARGE SCALE GENOMIC DNA]</scope>
    <source>
        <strain evidence="2 3">Gen01</strain>
    </source>
</reference>
<keyword evidence="2" id="KW-0378">Hydrolase</keyword>
<gene>
    <name evidence="2" type="ORF">HOP40_04705</name>
</gene>
<sequence length="373" mass="40395">MYVVDGETYLVVDAQVHAWDASPHNQAGPAGELFAADLLRRHRELDGSAVPLPEVERVTEDGLSRDVFGGGYVDHAVLQPVVLGELFVLGFSPVAWHAELAARMPGKFVLSGELDPDAGQPGARGIAAKVRRWDMRGLTFCESRRPGGRMELRETWLRRALARCAASGAGVVHLGVAPSAGPAPWRRWRAAAGQRRPGRTPPRLPSWAEPVRSGSALPVRTRPVQRVASAGFDLAQFRELATALPRTSFVLGAGCLPADDLCRLARLPNVHVVLTDILPWISATDARADFGRALGELLIAYGPERLLFGSGYPLVRPGRLVAQFASYRFPDELRGRYRDLDADARRAILGGNAARLYGIEGGRMAPSVSARRG</sequence>
<dbReference type="InterPro" id="IPR006680">
    <property type="entry name" value="Amidohydro-rel"/>
</dbReference>
<dbReference type="KEGG" id="pbro:HOP40_04705"/>
<dbReference type="Pfam" id="PF04909">
    <property type="entry name" value="Amidohydro_2"/>
    <property type="match status" value="1"/>
</dbReference>
<proteinExistence type="predicted"/>
<dbReference type="AlphaFoldDB" id="A0A6M6JBD4"/>
<feature type="domain" description="Amidohydrolase-related" evidence="1">
    <location>
        <begin position="94"/>
        <end position="359"/>
    </location>
</feature>
<dbReference type="GO" id="GO:0016787">
    <property type="term" value="F:hydrolase activity"/>
    <property type="evidence" value="ECO:0007669"/>
    <property type="project" value="UniProtKB-KW"/>
</dbReference>
<dbReference type="RefSeq" id="WP_172155004.1">
    <property type="nucleotide sequence ID" value="NZ_CP053564.1"/>
</dbReference>
<keyword evidence="3" id="KW-1185">Reference proteome</keyword>
<dbReference type="PANTHER" id="PTHR42889">
    <property type="entry name" value="BLR3681 PROTEIN"/>
    <property type="match status" value="1"/>
</dbReference>